<protein>
    <recommendedName>
        <fullName evidence="4">Periplasmic ATP /GTP-binding protein</fullName>
    </recommendedName>
</protein>
<reference evidence="2 3" key="1">
    <citation type="submission" date="2023-03" db="EMBL/GenBank/DDBJ databases">
        <title>Description of Hydrogenimonas sp. ISO32.</title>
        <authorList>
            <person name="Mino S."/>
            <person name="Fukazawa S."/>
            <person name="Sawabe T."/>
        </authorList>
    </citation>
    <scope>NUCLEOTIDE SEQUENCE [LARGE SCALE GENOMIC DNA]</scope>
    <source>
        <strain evidence="2 3">ISO32</strain>
    </source>
</reference>
<evidence type="ECO:0000313" key="3">
    <source>
        <dbReference type="Proteomes" id="UP001321445"/>
    </source>
</evidence>
<name>A0ABN6WX41_9BACT</name>
<dbReference type="InterPro" id="IPR012902">
    <property type="entry name" value="N_methyl_site"/>
</dbReference>
<dbReference type="RefSeq" id="WP_286336782.1">
    <property type="nucleotide sequence ID" value="NZ_AP027370.1"/>
</dbReference>
<keyword evidence="1" id="KW-1133">Transmembrane helix</keyword>
<dbReference type="EMBL" id="AP027370">
    <property type="protein sequence ID" value="BDY13839.1"/>
    <property type="molecule type" value="Genomic_DNA"/>
</dbReference>
<keyword evidence="1" id="KW-0472">Membrane</keyword>
<dbReference type="NCBIfam" id="TIGR02532">
    <property type="entry name" value="IV_pilin_GFxxxE"/>
    <property type="match status" value="1"/>
</dbReference>
<dbReference type="InterPro" id="IPR045584">
    <property type="entry name" value="Pilin-like"/>
</dbReference>
<dbReference type="Proteomes" id="UP001321445">
    <property type="component" value="Chromosome"/>
</dbReference>
<keyword evidence="3" id="KW-1185">Reference proteome</keyword>
<proteinExistence type="predicted"/>
<evidence type="ECO:0000256" key="1">
    <source>
        <dbReference type="SAM" id="Phobius"/>
    </source>
</evidence>
<evidence type="ECO:0000313" key="2">
    <source>
        <dbReference type="EMBL" id="BDY13839.1"/>
    </source>
</evidence>
<keyword evidence="1" id="KW-0812">Transmembrane</keyword>
<gene>
    <name evidence="2" type="ORF">HCR_21510</name>
</gene>
<accession>A0ABN6WX41</accession>
<sequence>MKNAFTILELIAVIVIVAILSIVMIPRFSDSKLREAADQIISHIRYTQHLAMIDDRYDPQKNEWYKERWQIGFWQCTGSYDWYYVVGHDLDHGGGIGNSEAAINPSDNKHLFTSNSCNLSNDQSGEILITKKFGINNVILSSSCGNNKHIAFDNLGRPYKSTLGSNIYDLVNNTCRIHFIADDGDFYISIEPETGYVHLSSINY</sequence>
<dbReference type="Gene3D" id="3.30.700.10">
    <property type="entry name" value="Glycoprotein, Type 4 Pilin"/>
    <property type="match status" value="1"/>
</dbReference>
<evidence type="ECO:0008006" key="4">
    <source>
        <dbReference type="Google" id="ProtNLM"/>
    </source>
</evidence>
<feature type="transmembrane region" description="Helical" evidence="1">
    <location>
        <begin position="6"/>
        <end position="25"/>
    </location>
</feature>
<dbReference type="SUPFAM" id="SSF54523">
    <property type="entry name" value="Pili subunits"/>
    <property type="match status" value="1"/>
</dbReference>
<organism evidence="2 3">
    <name type="scientific">Hydrogenimonas cancrithermarum</name>
    <dbReference type="NCBI Taxonomy" id="2993563"/>
    <lineage>
        <taxon>Bacteria</taxon>
        <taxon>Pseudomonadati</taxon>
        <taxon>Campylobacterota</taxon>
        <taxon>Epsilonproteobacteria</taxon>
        <taxon>Campylobacterales</taxon>
        <taxon>Hydrogenimonadaceae</taxon>
        <taxon>Hydrogenimonas</taxon>
    </lineage>
</organism>